<dbReference type="InterPro" id="IPR036390">
    <property type="entry name" value="WH_DNA-bd_sf"/>
</dbReference>
<dbReference type="Pfam" id="PF01047">
    <property type="entry name" value="MarR"/>
    <property type="match status" value="1"/>
</dbReference>
<accession>A0A7L4YR18</accession>
<reference evidence="2 3" key="1">
    <citation type="journal article" date="2018" name="Int. J. Syst. Evol. Microbiol.">
        <title>Epidermidibacterium keratini gen. nov., sp. nov., a member of the family Sporichthyaceae, isolated from keratin epidermis.</title>
        <authorList>
            <person name="Lee D.G."/>
            <person name="Trujillo M.E."/>
            <person name="Kang S."/>
            <person name="Nam J.J."/>
            <person name="Kim Y.J."/>
        </authorList>
    </citation>
    <scope>NUCLEOTIDE SEQUENCE [LARGE SCALE GENOMIC DNA]</scope>
    <source>
        <strain evidence="2 3">EPI-7</strain>
    </source>
</reference>
<dbReference type="KEGG" id="eke:EK0264_12390"/>
<keyword evidence="3" id="KW-1185">Reference proteome</keyword>
<evidence type="ECO:0000259" key="1">
    <source>
        <dbReference type="PROSITE" id="PS50995"/>
    </source>
</evidence>
<dbReference type="AlphaFoldDB" id="A0A7L4YR18"/>
<dbReference type="GO" id="GO:0006950">
    <property type="term" value="P:response to stress"/>
    <property type="evidence" value="ECO:0007669"/>
    <property type="project" value="TreeGrafter"/>
</dbReference>
<protein>
    <submittedName>
        <fullName evidence="2">MarR family transcriptional regulator</fullName>
    </submittedName>
</protein>
<dbReference type="InterPro" id="IPR000835">
    <property type="entry name" value="HTH_MarR-typ"/>
</dbReference>
<dbReference type="PANTHER" id="PTHR33164:SF99">
    <property type="entry name" value="MARR FAMILY REGULATORY PROTEIN"/>
    <property type="match status" value="1"/>
</dbReference>
<sequence>MGHMAKTEWLSEDEQRAWRGFLLASRLVMDQLGRELQLEHDLSLTDYGILVRLSEEPGHRLRMTDLAASSGLSKSRLSHQMKRLDTRGLTTRSHCSEDARGMFAELTEHGYAVLSAAAHTHVKGVREHLLAAMEQSQVRDLAQWSERVVRHLDVEGRSGPLLPAVGL</sequence>
<dbReference type="SUPFAM" id="SSF46785">
    <property type="entry name" value="Winged helix' DNA-binding domain"/>
    <property type="match status" value="1"/>
</dbReference>
<dbReference type="Proteomes" id="UP000463857">
    <property type="component" value="Chromosome"/>
</dbReference>
<dbReference type="OrthoDB" id="8635520at2"/>
<dbReference type="PANTHER" id="PTHR33164">
    <property type="entry name" value="TRANSCRIPTIONAL REGULATOR, MARR FAMILY"/>
    <property type="match status" value="1"/>
</dbReference>
<dbReference type="InParanoid" id="A0A7L4YR18"/>
<name>A0A7L4YR18_9ACTN</name>
<evidence type="ECO:0000313" key="3">
    <source>
        <dbReference type="Proteomes" id="UP000463857"/>
    </source>
</evidence>
<dbReference type="GO" id="GO:0003700">
    <property type="term" value="F:DNA-binding transcription factor activity"/>
    <property type="evidence" value="ECO:0007669"/>
    <property type="project" value="InterPro"/>
</dbReference>
<feature type="domain" description="HTH marR-type" evidence="1">
    <location>
        <begin position="14"/>
        <end position="150"/>
    </location>
</feature>
<dbReference type="InterPro" id="IPR036388">
    <property type="entry name" value="WH-like_DNA-bd_sf"/>
</dbReference>
<evidence type="ECO:0000313" key="2">
    <source>
        <dbReference type="EMBL" id="QHC01007.1"/>
    </source>
</evidence>
<dbReference type="EMBL" id="CP047156">
    <property type="protein sequence ID" value="QHC01007.1"/>
    <property type="molecule type" value="Genomic_DNA"/>
</dbReference>
<organism evidence="2 3">
    <name type="scientific">Epidermidibacterium keratini</name>
    <dbReference type="NCBI Taxonomy" id="1891644"/>
    <lineage>
        <taxon>Bacteria</taxon>
        <taxon>Bacillati</taxon>
        <taxon>Actinomycetota</taxon>
        <taxon>Actinomycetes</taxon>
        <taxon>Sporichthyales</taxon>
        <taxon>Sporichthyaceae</taxon>
        <taxon>Epidermidibacterium</taxon>
    </lineage>
</organism>
<proteinExistence type="predicted"/>
<gene>
    <name evidence="2" type="ORF">EK0264_12390</name>
</gene>
<dbReference type="SMART" id="SM00347">
    <property type="entry name" value="HTH_MARR"/>
    <property type="match status" value="1"/>
</dbReference>
<dbReference type="Gene3D" id="1.10.10.10">
    <property type="entry name" value="Winged helix-like DNA-binding domain superfamily/Winged helix DNA-binding domain"/>
    <property type="match status" value="1"/>
</dbReference>
<dbReference type="PROSITE" id="PS50995">
    <property type="entry name" value="HTH_MARR_2"/>
    <property type="match status" value="1"/>
</dbReference>
<dbReference type="InterPro" id="IPR039422">
    <property type="entry name" value="MarR/SlyA-like"/>
</dbReference>